<dbReference type="InterPro" id="IPR001789">
    <property type="entry name" value="Sig_transdc_resp-reg_receiver"/>
</dbReference>
<feature type="domain" description="CheB-type methylesterase" evidence="10">
    <location>
        <begin position="233"/>
        <end position="423"/>
    </location>
</feature>
<feature type="modified residue" description="4-aspartylphosphate" evidence="7">
    <location>
        <position position="100"/>
    </location>
</feature>
<gene>
    <name evidence="11" type="ORF">G3480_14995</name>
</gene>
<dbReference type="Gene3D" id="3.40.50.2300">
    <property type="match status" value="1"/>
</dbReference>
<reference evidence="11 12" key="2">
    <citation type="submission" date="2020-02" db="EMBL/GenBank/DDBJ databases">
        <title>Genome sequences of Thiorhodococcus mannitoliphagus and Thiorhodococcus minor, purple sulfur photosynthetic bacteria in the gammaproteobacterial family, Chromatiaceae.</title>
        <authorList>
            <person name="Aviles F.A."/>
            <person name="Meyer T.E."/>
            <person name="Kyndt J.A."/>
        </authorList>
    </citation>
    <scope>NUCLEOTIDE SEQUENCE [LARGE SCALE GENOMIC DNA]</scope>
    <source>
        <strain evidence="11 12">DSM 18266</strain>
    </source>
</reference>
<reference evidence="12" key="1">
    <citation type="journal article" date="2020" name="Microbiol. Resour. Announc.">
        <title>Draft Genome Sequences of Thiorhodococcus mannitoliphagus and Thiorhodococcus minor, Purple Sulfur Photosynthetic Bacteria in the Gammaproteobacterial Family Chromatiaceae.</title>
        <authorList>
            <person name="Aviles F.A."/>
            <person name="Meyer T.E."/>
            <person name="Kyndt J.A."/>
        </authorList>
    </citation>
    <scope>NUCLEOTIDE SEQUENCE [LARGE SCALE GENOMIC DNA]</scope>
    <source>
        <strain evidence="12">DSM 18266</strain>
    </source>
</reference>
<feature type="compositionally biased region" description="Low complexity" evidence="8">
    <location>
        <begin position="189"/>
        <end position="204"/>
    </location>
</feature>
<keyword evidence="12" id="KW-1185">Reference proteome</keyword>
<dbReference type="InterPro" id="IPR000673">
    <property type="entry name" value="Sig_transdc_resp-reg_Me-estase"/>
</dbReference>
<dbReference type="SUPFAM" id="SSF52172">
    <property type="entry name" value="CheY-like"/>
    <property type="match status" value="1"/>
</dbReference>
<dbReference type="InterPro" id="IPR011006">
    <property type="entry name" value="CheY-like_superfamily"/>
</dbReference>
<dbReference type="Gene3D" id="3.40.50.180">
    <property type="entry name" value="Methylesterase CheB, C-terminal domain"/>
    <property type="match status" value="1"/>
</dbReference>
<dbReference type="CDD" id="cd17541">
    <property type="entry name" value="REC_CheB-like"/>
    <property type="match status" value="1"/>
</dbReference>
<keyword evidence="1" id="KW-0963">Cytoplasm</keyword>
<dbReference type="PANTHER" id="PTHR42872:SF6">
    <property type="entry name" value="PROTEIN-GLUTAMATE METHYLESTERASE_PROTEIN-GLUTAMINE GLUTAMINASE"/>
    <property type="match status" value="1"/>
</dbReference>
<name>A0A6P1DZL2_9GAMM</name>
<dbReference type="EC" id="3.1.1.61" evidence="4"/>
<dbReference type="SMART" id="SM00448">
    <property type="entry name" value="REC"/>
    <property type="match status" value="1"/>
</dbReference>
<feature type="domain" description="Response regulatory" evidence="9">
    <location>
        <begin position="49"/>
        <end position="166"/>
    </location>
</feature>
<evidence type="ECO:0000313" key="11">
    <source>
        <dbReference type="EMBL" id="NEX21602.1"/>
    </source>
</evidence>
<keyword evidence="3 6" id="KW-0378">Hydrolase</keyword>
<sequence>MSDQPPAQARESRAPTSWGAGDGDSSSVERGFAARPSGESRSASGVVVGVVLVNDSPVARAVTGAVVQAAGEFRLLGSAAGGLAGVAMVCDKRPALVLLDMHMPDINGVEVTRRIMRDCPTRILICSATIHRNAGFLFDALAAGALDFAHTPTLAAKAGSQVGRAELLSAGAELLHKMRLVLQLEPSARTPSLSRSRRPSGAAPVDWVSERRPDPQPGLPSAEIARHAHHGLITSLPPIVAIGCSTGGPSTLARLLRALPRALPAAVVVSQHIEADFTAGLAQWLSEEAGKPVCVARDGEPPLAGRVYIAAGGRRNLTLAAWGALRYEHSGDALYYPNIDRMMTSVGERLGQRACGVILTGLGDDGAAGLAVLAAAGGRVLVEDPQTAVIDGMPRAVLRRGLATHGQSPEDLALTIARWARGVA</sequence>
<dbReference type="SUPFAM" id="SSF52738">
    <property type="entry name" value="Methylesterase CheB, C-terminal domain"/>
    <property type="match status" value="1"/>
</dbReference>
<dbReference type="GO" id="GO:0005737">
    <property type="term" value="C:cytoplasm"/>
    <property type="evidence" value="ECO:0007669"/>
    <property type="project" value="InterPro"/>
</dbReference>
<evidence type="ECO:0000256" key="3">
    <source>
        <dbReference type="ARBA" id="ARBA00022801"/>
    </source>
</evidence>
<evidence type="ECO:0000256" key="1">
    <source>
        <dbReference type="ARBA" id="ARBA00022490"/>
    </source>
</evidence>
<accession>A0A6P1DZL2</accession>
<protein>
    <recommendedName>
        <fullName evidence="4">protein-glutamate methylesterase</fullName>
        <ecNumber evidence="4">3.1.1.61</ecNumber>
    </recommendedName>
</protein>
<dbReference type="Proteomes" id="UP000471640">
    <property type="component" value="Unassembled WGS sequence"/>
</dbReference>
<dbReference type="Pfam" id="PF00072">
    <property type="entry name" value="Response_reg"/>
    <property type="match status" value="1"/>
</dbReference>
<feature type="region of interest" description="Disordered" evidence="8">
    <location>
        <begin position="1"/>
        <end position="40"/>
    </location>
</feature>
<dbReference type="PANTHER" id="PTHR42872">
    <property type="entry name" value="PROTEIN-GLUTAMATE METHYLESTERASE/PROTEIN-GLUTAMINE GLUTAMINASE"/>
    <property type="match status" value="1"/>
</dbReference>
<evidence type="ECO:0000256" key="6">
    <source>
        <dbReference type="PROSITE-ProRule" id="PRU00050"/>
    </source>
</evidence>
<evidence type="ECO:0000256" key="2">
    <source>
        <dbReference type="ARBA" id="ARBA00022500"/>
    </source>
</evidence>
<keyword evidence="2 6" id="KW-0145">Chemotaxis</keyword>
<evidence type="ECO:0000259" key="9">
    <source>
        <dbReference type="PROSITE" id="PS50110"/>
    </source>
</evidence>
<dbReference type="InterPro" id="IPR035909">
    <property type="entry name" value="CheB_C"/>
</dbReference>
<dbReference type="GO" id="GO:0000156">
    <property type="term" value="F:phosphorelay response regulator activity"/>
    <property type="evidence" value="ECO:0007669"/>
    <property type="project" value="InterPro"/>
</dbReference>
<evidence type="ECO:0000313" key="12">
    <source>
        <dbReference type="Proteomes" id="UP000471640"/>
    </source>
</evidence>
<dbReference type="CDD" id="cd16432">
    <property type="entry name" value="CheB_Rec"/>
    <property type="match status" value="1"/>
</dbReference>
<feature type="active site" evidence="6">
    <location>
        <position position="365"/>
    </location>
</feature>
<keyword evidence="7" id="KW-0597">Phosphoprotein</keyword>
<dbReference type="GO" id="GO:0008984">
    <property type="term" value="F:protein-glutamate methylesterase activity"/>
    <property type="evidence" value="ECO:0007669"/>
    <property type="project" value="UniProtKB-EC"/>
</dbReference>
<dbReference type="Pfam" id="PF01339">
    <property type="entry name" value="CheB_methylest"/>
    <property type="match status" value="1"/>
</dbReference>
<feature type="active site" evidence="6">
    <location>
        <position position="245"/>
    </location>
</feature>
<organism evidence="11 12">
    <name type="scientific">Thiorhodococcus mannitoliphagus</name>
    <dbReference type="NCBI Taxonomy" id="329406"/>
    <lineage>
        <taxon>Bacteria</taxon>
        <taxon>Pseudomonadati</taxon>
        <taxon>Pseudomonadota</taxon>
        <taxon>Gammaproteobacteria</taxon>
        <taxon>Chromatiales</taxon>
        <taxon>Chromatiaceae</taxon>
        <taxon>Thiorhodococcus</taxon>
    </lineage>
</organism>
<dbReference type="AlphaFoldDB" id="A0A6P1DZL2"/>
<dbReference type="RefSeq" id="WP_164654703.1">
    <property type="nucleotide sequence ID" value="NZ_JAAIJR010000061.1"/>
</dbReference>
<dbReference type="PROSITE" id="PS50122">
    <property type="entry name" value="CHEB"/>
    <property type="match status" value="1"/>
</dbReference>
<feature type="active site" evidence="6">
    <location>
        <position position="272"/>
    </location>
</feature>
<feature type="region of interest" description="Disordered" evidence="8">
    <location>
        <begin position="189"/>
        <end position="221"/>
    </location>
</feature>
<proteinExistence type="predicted"/>
<evidence type="ECO:0000256" key="7">
    <source>
        <dbReference type="PROSITE-ProRule" id="PRU00169"/>
    </source>
</evidence>
<evidence type="ECO:0000256" key="4">
    <source>
        <dbReference type="ARBA" id="ARBA00039140"/>
    </source>
</evidence>
<evidence type="ECO:0000256" key="8">
    <source>
        <dbReference type="SAM" id="MobiDB-lite"/>
    </source>
</evidence>
<evidence type="ECO:0000259" key="10">
    <source>
        <dbReference type="PROSITE" id="PS50122"/>
    </source>
</evidence>
<dbReference type="PROSITE" id="PS50110">
    <property type="entry name" value="RESPONSE_REGULATORY"/>
    <property type="match status" value="1"/>
</dbReference>
<evidence type="ECO:0000256" key="5">
    <source>
        <dbReference type="ARBA" id="ARBA00048267"/>
    </source>
</evidence>
<comment type="caution">
    <text evidence="11">The sequence shown here is derived from an EMBL/GenBank/DDBJ whole genome shotgun (WGS) entry which is preliminary data.</text>
</comment>
<dbReference type="EMBL" id="JAAIJR010000061">
    <property type="protein sequence ID" value="NEX21602.1"/>
    <property type="molecule type" value="Genomic_DNA"/>
</dbReference>
<comment type="catalytic activity">
    <reaction evidence="5">
        <text>[protein]-L-glutamate 5-O-methyl ester + H2O = L-glutamyl-[protein] + methanol + H(+)</text>
        <dbReference type="Rhea" id="RHEA:23236"/>
        <dbReference type="Rhea" id="RHEA-COMP:10208"/>
        <dbReference type="Rhea" id="RHEA-COMP:10311"/>
        <dbReference type="ChEBI" id="CHEBI:15377"/>
        <dbReference type="ChEBI" id="CHEBI:15378"/>
        <dbReference type="ChEBI" id="CHEBI:17790"/>
        <dbReference type="ChEBI" id="CHEBI:29973"/>
        <dbReference type="ChEBI" id="CHEBI:82795"/>
        <dbReference type="EC" id="3.1.1.61"/>
    </reaction>
</comment>
<dbReference type="GO" id="GO:0006935">
    <property type="term" value="P:chemotaxis"/>
    <property type="evidence" value="ECO:0007669"/>
    <property type="project" value="UniProtKB-UniRule"/>
</dbReference>